<accession>A0A815PLC4</accession>
<dbReference type="InterPro" id="IPR026100">
    <property type="entry name" value="Tmem223"/>
</dbReference>
<dbReference type="GO" id="GO:0005739">
    <property type="term" value="C:mitochondrion"/>
    <property type="evidence" value="ECO:0007669"/>
    <property type="project" value="TreeGrafter"/>
</dbReference>
<feature type="transmembrane region" description="Helical" evidence="1">
    <location>
        <begin position="121"/>
        <end position="139"/>
    </location>
</feature>
<gene>
    <name evidence="2" type="ORF">XAT740_LOCUS36870</name>
</gene>
<dbReference type="PANTHER" id="PTHR14549">
    <property type="entry name" value="TRANSMEMBRANE PROTEIN 223"/>
    <property type="match status" value="1"/>
</dbReference>
<organism evidence="2 3">
    <name type="scientific">Adineta ricciae</name>
    <name type="common">Rotifer</name>
    <dbReference type="NCBI Taxonomy" id="249248"/>
    <lineage>
        <taxon>Eukaryota</taxon>
        <taxon>Metazoa</taxon>
        <taxon>Spiralia</taxon>
        <taxon>Gnathifera</taxon>
        <taxon>Rotifera</taxon>
        <taxon>Eurotatoria</taxon>
        <taxon>Bdelloidea</taxon>
        <taxon>Adinetida</taxon>
        <taxon>Adinetidae</taxon>
        <taxon>Adineta</taxon>
    </lineage>
</organism>
<reference evidence="2" key="1">
    <citation type="submission" date="2021-02" db="EMBL/GenBank/DDBJ databases">
        <authorList>
            <person name="Nowell W R."/>
        </authorList>
    </citation>
    <scope>NUCLEOTIDE SEQUENCE</scope>
</reference>
<evidence type="ECO:0000256" key="1">
    <source>
        <dbReference type="SAM" id="Phobius"/>
    </source>
</evidence>
<keyword evidence="1" id="KW-1133">Transmembrane helix</keyword>
<evidence type="ECO:0000313" key="3">
    <source>
        <dbReference type="Proteomes" id="UP000663828"/>
    </source>
</evidence>
<comment type="caution">
    <text evidence="2">The sequence shown here is derived from an EMBL/GenBank/DDBJ whole genome shotgun (WGS) entry which is preliminary data.</text>
</comment>
<dbReference type="InterPro" id="IPR045325">
    <property type="entry name" value="TMEM70/TMEM186/TMEM223"/>
</dbReference>
<dbReference type="Pfam" id="PF06979">
    <property type="entry name" value="TMEM70"/>
    <property type="match status" value="1"/>
</dbReference>
<protein>
    <recommendedName>
        <fullName evidence="4">Transmembrane protein 223</fullName>
    </recommendedName>
</protein>
<keyword evidence="1" id="KW-0472">Membrane</keyword>
<proteinExistence type="predicted"/>
<dbReference type="EMBL" id="CAJNOR010003822">
    <property type="protein sequence ID" value="CAF1450847.1"/>
    <property type="molecule type" value="Genomic_DNA"/>
</dbReference>
<keyword evidence="3" id="KW-1185">Reference proteome</keyword>
<name>A0A815PLC4_ADIRI</name>
<dbReference type="Proteomes" id="UP000663828">
    <property type="component" value="Unassembled WGS sequence"/>
</dbReference>
<dbReference type="AlphaFoldDB" id="A0A815PLC4"/>
<sequence>MILLRSMLCPVWRRMGLNLIKPILRNESTATTTNISQPVSSNAHRPMMNNALVFEYKDRILPVVGFIGLVQFIAFGFIAHWSFYLFGTVTAKESTLTSDSTLLERAAVIVPTKKFRYTTNIVIVLLSGAIFAASIIYPARCVRRLYLLKDGSSIGLVTYALWPSARKFTVPLSDVSVHTALKGVGIFQKLYIRNQRLSHLVNSREGKFYNKSLYETVIALKRF</sequence>
<feature type="transmembrane region" description="Helical" evidence="1">
    <location>
        <begin position="60"/>
        <end position="83"/>
    </location>
</feature>
<evidence type="ECO:0008006" key="4">
    <source>
        <dbReference type="Google" id="ProtNLM"/>
    </source>
</evidence>
<keyword evidence="1" id="KW-0812">Transmembrane</keyword>
<dbReference type="PANTHER" id="PTHR14549:SF2">
    <property type="entry name" value="TRANSMEMBRANE PROTEIN 223"/>
    <property type="match status" value="1"/>
</dbReference>
<evidence type="ECO:0000313" key="2">
    <source>
        <dbReference type="EMBL" id="CAF1450847.1"/>
    </source>
</evidence>